<evidence type="ECO:0000313" key="3">
    <source>
        <dbReference type="Proteomes" id="UP000027138"/>
    </source>
</evidence>
<dbReference type="AlphaFoldDB" id="A0A067K9I2"/>
<feature type="region of interest" description="Disordered" evidence="1">
    <location>
        <begin position="78"/>
        <end position="98"/>
    </location>
</feature>
<dbReference type="Proteomes" id="UP000027138">
    <property type="component" value="Unassembled WGS sequence"/>
</dbReference>
<protein>
    <submittedName>
        <fullName evidence="2">Uncharacterized protein</fullName>
    </submittedName>
</protein>
<dbReference type="PANTHER" id="PTHR33871">
    <property type="entry name" value="OS05G0503100 PROTEIN-RELATED"/>
    <property type="match status" value="1"/>
</dbReference>
<gene>
    <name evidence="2" type="ORF">JCGZ_12183</name>
</gene>
<name>A0A067K9I2_JATCU</name>
<evidence type="ECO:0000256" key="1">
    <source>
        <dbReference type="SAM" id="MobiDB-lite"/>
    </source>
</evidence>
<keyword evidence="3" id="KW-1185">Reference proteome</keyword>
<feature type="compositionally biased region" description="Low complexity" evidence="1">
    <location>
        <begin position="37"/>
        <end position="50"/>
    </location>
</feature>
<evidence type="ECO:0000313" key="2">
    <source>
        <dbReference type="EMBL" id="KDP32891.1"/>
    </source>
</evidence>
<feature type="compositionally biased region" description="Polar residues" evidence="1">
    <location>
        <begin position="150"/>
        <end position="175"/>
    </location>
</feature>
<reference evidence="2 3" key="1">
    <citation type="journal article" date="2014" name="PLoS ONE">
        <title>Global Analysis of Gene Expression Profiles in Physic Nut (Jatropha curcas L.) Seedlings Exposed to Salt Stress.</title>
        <authorList>
            <person name="Zhang L."/>
            <person name="Zhang C."/>
            <person name="Wu P."/>
            <person name="Chen Y."/>
            <person name="Li M."/>
            <person name="Jiang H."/>
            <person name="Wu G."/>
        </authorList>
    </citation>
    <scope>NUCLEOTIDE SEQUENCE [LARGE SCALE GENOMIC DNA]</scope>
    <source>
        <strain evidence="3">cv. GZQX0401</strain>
        <tissue evidence="2">Young leaves</tissue>
    </source>
</reference>
<dbReference type="KEGG" id="jcu:105639015"/>
<proteinExistence type="predicted"/>
<feature type="region of interest" description="Disordered" evidence="1">
    <location>
        <begin position="31"/>
        <end position="65"/>
    </location>
</feature>
<organism evidence="2 3">
    <name type="scientific">Jatropha curcas</name>
    <name type="common">Barbados nut</name>
    <dbReference type="NCBI Taxonomy" id="180498"/>
    <lineage>
        <taxon>Eukaryota</taxon>
        <taxon>Viridiplantae</taxon>
        <taxon>Streptophyta</taxon>
        <taxon>Embryophyta</taxon>
        <taxon>Tracheophyta</taxon>
        <taxon>Spermatophyta</taxon>
        <taxon>Magnoliopsida</taxon>
        <taxon>eudicotyledons</taxon>
        <taxon>Gunneridae</taxon>
        <taxon>Pentapetalae</taxon>
        <taxon>rosids</taxon>
        <taxon>fabids</taxon>
        <taxon>Malpighiales</taxon>
        <taxon>Euphorbiaceae</taxon>
        <taxon>Crotonoideae</taxon>
        <taxon>Jatropheae</taxon>
        <taxon>Jatropha</taxon>
    </lineage>
</organism>
<dbReference type="OrthoDB" id="1745046at2759"/>
<dbReference type="PANTHER" id="PTHR33871:SF18">
    <property type="entry name" value="F24J8.12 PROTEIN"/>
    <property type="match status" value="1"/>
</dbReference>
<sequence>MGCCISKCKPKKNSIQDINLVQDKLVIISQPPKNPKTPISIPTSNKITPIISPPSPTTSSTSSISSFTCTNNSSNGISTSTISSSSSTSSGSSSSISTLKDRSFSNEFLWSCIKENPHVIRINSIKECSQFLTPPNVHSRKLESPVKNYSIPQKLNKSTPQKRIRSDSPTPLNRQKSFRREAERINSLHSLPLKSPSASRRFNGRGFSIKENGSKPMVSNCKVNDYSVSSLSSRKENHRNPRSCLKNNRQTCIHRISSKINEVAVQQALAQHDSESVPMEEDIDNPLISLDCFIFL</sequence>
<accession>A0A067K9I2</accession>
<dbReference type="EMBL" id="KK914570">
    <property type="protein sequence ID" value="KDP32891.1"/>
    <property type="molecule type" value="Genomic_DNA"/>
</dbReference>
<feature type="region of interest" description="Disordered" evidence="1">
    <location>
        <begin position="136"/>
        <end position="209"/>
    </location>
</feature>